<dbReference type="InterPro" id="IPR058967">
    <property type="entry name" value="Hfq-like"/>
</dbReference>
<sequence>MVVSTDSLWDVVAEFFEREYDEVVVYGEGEEVLHEGAARVCANGWVELPTGRLLSPGAVHHIDVRGE</sequence>
<evidence type="ECO:0000313" key="2">
    <source>
        <dbReference type="Proteomes" id="UP001596406"/>
    </source>
</evidence>
<keyword evidence="2" id="KW-1185">Reference proteome</keyword>
<dbReference type="Proteomes" id="UP001596406">
    <property type="component" value="Unassembled WGS sequence"/>
</dbReference>
<accession>A0ABD5UD66</accession>
<organism evidence="1 2">
    <name type="scientific">Halomarina ordinaria</name>
    <dbReference type="NCBI Taxonomy" id="3033939"/>
    <lineage>
        <taxon>Archaea</taxon>
        <taxon>Methanobacteriati</taxon>
        <taxon>Methanobacteriota</taxon>
        <taxon>Stenosarchaea group</taxon>
        <taxon>Halobacteria</taxon>
        <taxon>Halobacteriales</taxon>
        <taxon>Natronomonadaceae</taxon>
        <taxon>Halomarina</taxon>
    </lineage>
</organism>
<proteinExistence type="predicted"/>
<gene>
    <name evidence="1" type="ORF">ACFQHK_13230</name>
</gene>
<dbReference type="Pfam" id="PF26264">
    <property type="entry name" value="Halo_Hfq_like"/>
    <property type="match status" value="1"/>
</dbReference>
<reference evidence="1 2" key="1">
    <citation type="journal article" date="2019" name="Int. J. Syst. Evol. Microbiol.">
        <title>The Global Catalogue of Microorganisms (GCM) 10K type strain sequencing project: providing services to taxonomists for standard genome sequencing and annotation.</title>
        <authorList>
            <consortium name="The Broad Institute Genomics Platform"/>
            <consortium name="The Broad Institute Genome Sequencing Center for Infectious Disease"/>
            <person name="Wu L."/>
            <person name="Ma J."/>
        </authorList>
    </citation>
    <scope>NUCLEOTIDE SEQUENCE [LARGE SCALE GENOMIC DNA]</scope>
    <source>
        <strain evidence="1 2">PSRA2</strain>
    </source>
</reference>
<evidence type="ECO:0000313" key="1">
    <source>
        <dbReference type="EMBL" id="MFC6837470.1"/>
    </source>
</evidence>
<dbReference type="RefSeq" id="WP_304449135.1">
    <property type="nucleotide sequence ID" value="NZ_JARRAH010000001.1"/>
</dbReference>
<dbReference type="AlphaFoldDB" id="A0ABD5UD66"/>
<name>A0ABD5UD66_9EURY</name>
<protein>
    <submittedName>
        <fullName evidence="1">Uncharacterized protein</fullName>
    </submittedName>
</protein>
<comment type="caution">
    <text evidence="1">The sequence shown here is derived from an EMBL/GenBank/DDBJ whole genome shotgun (WGS) entry which is preliminary data.</text>
</comment>
<dbReference type="EMBL" id="JBHSXM010000001">
    <property type="protein sequence ID" value="MFC6837470.1"/>
    <property type="molecule type" value="Genomic_DNA"/>
</dbReference>